<organism evidence="3 4">
    <name type="scientific">Cardamine amara subsp. amara</name>
    <dbReference type="NCBI Taxonomy" id="228776"/>
    <lineage>
        <taxon>Eukaryota</taxon>
        <taxon>Viridiplantae</taxon>
        <taxon>Streptophyta</taxon>
        <taxon>Embryophyta</taxon>
        <taxon>Tracheophyta</taxon>
        <taxon>Spermatophyta</taxon>
        <taxon>Magnoliopsida</taxon>
        <taxon>eudicotyledons</taxon>
        <taxon>Gunneridae</taxon>
        <taxon>Pentapetalae</taxon>
        <taxon>rosids</taxon>
        <taxon>malvids</taxon>
        <taxon>Brassicales</taxon>
        <taxon>Brassicaceae</taxon>
        <taxon>Cardamineae</taxon>
        <taxon>Cardamine</taxon>
    </lineage>
</organism>
<keyword evidence="1" id="KW-1133">Transmembrane helix</keyword>
<dbReference type="Gene3D" id="2.60.110.10">
    <property type="entry name" value="Thaumatin"/>
    <property type="match status" value="1"/>
</dbReference>
<feature type="signal peptide" evidence="2">
    <location>
        <begin position="1"/>
        <end position="22"/>
    </location>
</feature>
<dbReference type="InterPro" id="IPR001938">
    <property type="entry name" value="Thaumatin"/>
</dbReference>
<keyword evidence="1" id="KW-0472">Membrane</keyword>
<feature type="transmembrane region" description="Helical" evidence="1">
    <location>
        <begin position="269"/>
        <end position="291"/>
    </location>
</feature>
<keyword evidence="2" id="KW-0732">Signal</keyword>
<evidence type="ECO:0000256" key="2">
    <source>
        <dbReference type="SAM" id="SignalP"/>
    </source>
</evidence>
<evidence type="ECO:0000313" key="4">
    <source>
        <dbReference type="Proteomes" id="UP001558713"/>
    </source>
</evidence>
<dbReference type="PRINTS" id="PR00347">
    <property type="entry name" value="THAUMATIN"/>
</dbReference>
<keyword evidence="1" id="KW-0812">Transmembrane</keyword>
<name>A0ABD1BCZ4_CARAN</name>
<dbReference type="PROSITE" id="PS51367">
    <property type="entry name" value="THAUMATIN_2"/>
    <property type="match status" value="1"/>
</dbReference>
<protein>
    <submittedName>
        <fullName evidence="3">PR5-like receptor kinase</fullName>
    </submittedName>
</protein>
<dbReference type="SUPFAM" id="SSF49870">
    <property type="entry name" value="Osmotin, thaumatin-like protein"/>
    <property type="match status" value="1"/>
</dbReference>
<dbReference type="InterPro" id="IPR037176">
    <property type="entry name" value="Osmotin/thaumatin-like_sf"/>
</dbReference>
<dbReference type="Pfam" id="PF00314">
    <property type="entry name" value="Thaumatin"/>
    <property type="match status" value="1"/>
</dbReference>
<dbReference type="EMBL" id="JBANAX010000333">
    <property type="protein sequence ID" value="KAL1213729.1"/>
    <property type="molecule type" value="Genomic_DNA"/>
</dbReference>
<comment type="caution">
    <text evidence="3">The sequence shown here is derived from an EMBL/GenBank/DDBJ whole genome shotgun (WGS) entry which is preliminary data.</text>
</comment>
<dbReference type="SMART" id="SM00205">
    <property type="entry name" value="THN"/>
    <property type="match status" value="1"/>
</dbReference>
<accession>A0ABD1BCZ4</accession>
<dbReference type="AlphaFoldDB" id="A0ABD1BCZ4"/>
<keyword evidence="4" id="KW-1185">Reference proteome</keyword>
<dbReference type="FunFam" id="2.60.110.10:FF:000004">
    <property type="entry name" value="THAUMATIN-LIKE PROTEIN 1"/>
    <property type="match status" value="1"/>
</dbReference>
<evidence type="ECO:0000313" key="3">
    <source>
        <dbReference type="EMBL" id="KAL1213729.1"/>
    </source>
</evidence>
<sequence length="339" mass="37137">MTERLPLFFLLASHLFVSGILSTSILNIENKCNNTIWPVLFSWQPSQVSPSGFALRSGEARAIDAPSSWDGLISARTLCSNSTGKFTCITGDCESGKIECPGKYSWAPVTYLYFKINVGGTNSYKISLEYGYNLPVWVSPSQSTSGTCMSSGCMVDLDKTCPDNLKKFSRGNLNTCSSACQKSGSSEDCCTGSFKLKQTCKPSQYVQNFERACPSAYTYAFGDNNIIFTCSNTTNYVITFCPSSIPNITSSSMAPLPEPKDNSQRKIKAILGGLLAAVVVLIITVVIAVVVRAKNARKKSVFSEENSQMRRKKKSQSYIPMISESELLLSILFCHLKKQ</sequence>
<dbReference type="PROSITE" id="PS00316">
    <property type="entry name" value="THAUMATIN_1"/>
    <property type="match status" value="1"/>
</dbReference>
<gene>
    <name evidence="3" type="ORF">V5N11_003034</name>
</gene>
<dbReference type="InterPro" id="IPR017949">
    <property type="entry name" value="Thaumatin_CS"/>
</dbReference>
<proteinExistence type="predicted"/>
<dbReference type="PANTHER" id="PTHR31048">
    <property type="entry name" value="OS03G0233200 PROTEIN"/>
    <property type="match status" value="1"/>
</dbReference>
<feature type="chain" id="PRO_5044876717" evidence="2">
    <location>
        <begin position="23"/>
        <end position="339"/>
    </location>
</feature>
<dbReference type="Proteomes" id="UP001558713">
    <property type="component" value="Unassembled WGS sequence"/>
</dbReference>
<evidence type="ECO:0000256" key="1">
    <source>
        <dbReference type="SAM" id="Phobius"/>
    </source>
</evidence>
<reference evidence="3 4" key="1">
    <citation type="submission" date="2024-04" db="EMBL/GenBank/DDBJ databases">
        <title>Genome assembly C_amara_ONT_v2.</title>
        <authorList>
            <person name="Yant L."/>
            <person name="Moore C."/>
            <person name="Slenker M."/>
        </authorList>
    </citation>
    <scope>NUCLEOTIDE SEQUENCE [LARGE SCALE GENOMIC DNA]</scope>
    <source>
        <tissue evidence="3">Leaf</tissue>
    </source>
</reference>